<sequence>MDEALLRAYLATDYQVRLPDGRRASLRVDAPVPTALARWLGIRPWVYLTAWNPQSRPRAFQVNRLAQRSLLAALEGRPVLAGVGIGPDGWRESSLLVAGLDVPEADALGHRFGQLAYLHGSEGGPARLRWL</sequence>
<evidence type="ECO:0000313" key="1">
    <source>
        <dbReference type="EMBL" id="TCI13265.1"/>
    </source>
</evidence>
<gene>
    <name evidence="1" type="ORF">EZM97_08255</name>
</gene>
<dbReference type="AlphaFoldDB" id="A0A4R0YV08"/>
<accession>A0A4R0YV08</accession>
<dbReference type="InterPro" id="IPR021710">
    <property type="entry name" value="DUF3293"/>
</dbReference>
<dbReference type="Pfam" id="PF11697">
    <property type="entry name" value="DUF3293"/>
    <property type="match status" value="1"/>
</dbReference>
<dbReference type="EMBL" id="SJTG01000001">
    <property type="protein sequence ID" value="TCI13265.1"/>
    <property type="molecule type" value="Genomic_DNA"/>
</dbReference>
<protein>
    <submittedName>
        <fullName evidence="1">DUF3293 domain-containing protein</fullName>
    </submittedName>
</protein>
<dbReference type="RefSeq" id="WP_131149954.1">
    <property type="nucleotide sequence ID" value="NZ_SJTG01000001.1"/>
</dbReference>
<name>A0A4R0YV08_9GAMM</name>
<organism evidence="1 2">
    <name type="scientific">Dyella soli</name>
    <dbReference type="NCBI Taxonomy" id="522319"/>
    <lineage>
        <taxon>Bacteria</taxon>
        <taxon>Pseudomonadati</taxon>
        <taxon>Pseudomonadota</taxon>
        <taxon>Gammaproteobacteria</taxon>
        <taxon>Lysobacterales</taxon>
        <taxon>Rhodanobacteraceae</taxon>
        <taxon>Dyella</taxon>
    </lineage>
</organism>
<reference evidence="1 2" key="1">
    <citation type="submission" date="2019-02" db="EMBL/GenBank/DDBJ databases">
        <title>Dyella amyloliquefaciens sp. nov., isolated from forest soil.</title>
        <authorList>
            <person name="Gao Z.-H."/>
            <person name="Qiu L.-H."/>
        </authorList>
    </citation>
    <scope>NUCLEOTIDE SEQUENCE [LARGE SCALE GENOMIC DNA]</scope>
    <source>
        <strain evidence="1 2">KACC 12747</strain>
    </source>
</reference>
<keyword evidence="2" id="KW-1185">Reference proteome</keyword>
<dbReference type="Proteomes" id="UP000291822">
    <property type="component" value="Unassembled WGS sequence"/>
</dbReference>
<proteinExistence type="predicted"/>
<comment type="caution">
    <text evidence="1">The sequence shown here is derived from an EMBL/GenBank/DDBJ whole genome shotgun (WGS) entry which is preliminary data.</text>
</comment>
<evidence type="ECO:0000313" key="2">
    <source>
        <dbReference type="Proteomes" id="UP000291822"/>
    </source>
</evidence>